<comment type="caution">
    <text evidence="11">The sequence shown here is derived from an EMBL/GenBank/DDBJ whole genome shotgun (WGS) entry which is preliminary data.</text>
</comment>
<gene>
    <name evidence="11" type="ORF">B0H16DRAFT_1767419</name>
</gene>
<evidence type="ECO:0000313" key="12">
    <source>
        <dbReference type="Proteomes" id="UP001215598"/>
    </source>
</evidence>
<keyword evidence="12" id="KW-1185">Reference proteome</keyword>
<dbReference type="Pfam" id="PF25426">
    <property type="entry name" value="AAA_lid_BCS1"/>
    <property type="match status" value="1"/>
</dbReference>
<accession>A0AAD7I574</accession>
<keyword evidence="6" id="KW-1133">Transmembrane helix</keyword>
<evidence type="ECO:0000256" key="2">
    <source>
        <dbReference type="ARBA" id="ARBA00022692"/>
    </source>
</evidence>
<dbReference type="InterPro" id="IPR050747">
    <property type="entry name" value="Mitochondrial_chaperone_BCS1"/>
</dbReference>
<dbReference type="InterPro" id="IPR014851">
    <property type="entry name" value="BCS1_N"/>
</dbReference>
<keyword evidence="3" id="KW-0547">Nucleotide-binding</keyword>
<evidence type="ECO:0000256" key="5">
    <source>
        <dbReference type="ARBA" id="ARBA00022840"/>
    </source>
</evidence>
<dbReference type="Proteomes" id="UP001215598">
    <property type="component" value="Unassembled WGS sequence"/>
</dbReference>
<dbReference type="InterPro" id="IPR057495">
    <property type="entry name" value="AAA_lid_BCS1"/>
</dbReference>
<evidence type="ECO:0000256" key="8">
    <source>
        <dbReference type="ARBA" id="ARBA00023136"/>
    </source>
</evidence>
<evidence type="ECO:0000259" key="10">
    <source>
        <dbReference type="SMART" id="SM01024"/>
    </source>
</evidence>
<dbReference type="Gene3D" id="3.40.50.300">
    <property type="entry name" value="P-loop containing nucleotide triphosphate hydrolases"/>
    <property type="match status" value="1"/>
</dbReference>
<keyword evidence="4 11" id="KW-0378">Hydrolase</keyword>
<comment type="subcellular location">
    <subcellularLocation>
        <location evidence="1">Mitochondrion membrane</location>
    </subcellularLocation>
</comment>
<evidence type="ECO:0000256" key="6">
    <source>
        <dbReference type="ARBA" id="ARBA00022989"/>
    </source>
</evidence>
<evidence type="ECO:0000313" key="11">
    <source>
        <dbReference type="EMBL" id="KAJ7734222.1"/>
    </source>
</evidence>
<dbReference type="Pfam" id="PF08740">
    <property type="entry name" value="BCS1_N"/>
    <property type="match status" value="1"/>
</dbReference>
<feature type="domain" description="BCS1 N-terminal" evidence="10">
    <location>
        <begin position="30"/>
        <end position="167"/>
    </location>
</feature>
<dbReference type="Pfam" id="PF00004">
    <property type="entry name" value="AAA"/>
    <property type="match status" value="1"/>
</dbReference>
<dbReference type="EMBL" id="JARKIB010000133">
    <property type="protein sequence ID" value="KAJ7734222.1"/>
    <property type="molecule type" value="Genomic_DNA"/>
</dbReference>
<dbReference type="SMART" id="SM01024">
    <property type="entry name" value="BCS1_N"/>
    <property type="match status" value="1"/>
</dbReference>
<evidence type="ECO:0000256" key="3">
    <source>
        <dbReference type="ARBA" id="ARBA00022741"/>
    </source>
</evidence>
<sequence>MELDHAQAQPHWWLQYFKHSAYLPPSPNLYLVPAFMWAFHALIQWAYLRLCPAIFANEWIQYFLTKKTNVTEFSVSTRGVSSNGHLVEVKCNRHQVSLIRNSSSSLQLTILTRDTKLLPELVKEAHDQFLEANKPYVAVHSVDVTSYIPANPWTTIVHKVPRPLSSVILPDGMTKKLVGDVQEFLHSEDSYVQMGIPYRRGYLLSGPPGTGKSAELRIVFSFFVEYSPATVQRRPYSLSQANSTCFLLEADCVFFRVVLHSYSLKHSLNSMDDSVMQRAVSNIPRHSILLIEDIDCFFGNRENDEDGPVDAFTVSRPGSIRGNRDGELRCSITLSGFLNMIDGVASEEGRLFFATCTPQTNHYDRLDLALSRPGRVDVHFQYELSTADQAKTLFMRFFQEFKGSSVPASSAQSTQQSSQESTAALADSFAKAIPATELSIAEIQAYLQLNNTSPHEAACGAGAWVERVCADRRAWAEREAERKR</sequence>
<dbReference type="PANTHER" id="PTHR23070">
    <property type="entry name" value="BCS1 AAA-TYPE ATPASE"/>
    <property type="match status" value="1"/>
</dbReference>
<dbReference type="SUPFAM" id="SSF52540">
    <property type="entry name" value="P-loop containing nucleoside triphosphate hydrolases"/>
    <property type="match status" value="1"/>
</dbReference>
<keyword evidence="2" id="KW-0812">Transmembrane</keyword>
<comment type="catalytic activity">
    <reaction evidence="9">
        <text>ATP + H2O = ADP + phosphate + H(+)</text>
        <dbReference type="Rhea" id="RHEA:13065"/>
        <dbReference type="ChEBI" id="CHEBI:15377"/>
        <dbReference type="ChEBI" id="CHEBI:15378"/>
        <dbReference type="ChEBI" id="CHEBI:30616"/>
        <dbReference type="ChEBI" id="CHEBI:43474"/>
        <dbReference type="ChEBI" id="CHEBI:456216"/>
    </reaction>
    <physiologicalReaction direction="left-to-right" evidence="9">
        <dbReference type="Rhea" id="RHEA:13066"/>
    </physiologicalReaction>
</comment>
<evidence type="ECO:0000256" key="9">
    <source>
        <dbReference type="ARBA" id="ARBA00048778"/>
    </source>
</evidence>
<proteinExistence type="predicted"/>
<evidence type="ECO:0000256" key="1">
    <source>
        <dbReference type="ARBA" id="ARBA00004325"/>
    </source>
</evidence>
<keyword evidence="5" id="KW-0067">ATP-binding</keyword>
<keyword evidence="7" id="KW-0496">Mitochondrion</keyword>
<keyword evidence="8" id="KW-0472">Membrane</keyword>
<evidence type="ECO:0000256" key="4">
    <source>
        <dbReference type="ARBA" id="ARBA00022801"/>
    </source>
</evidence>
<evidence type="ECO:0000256" key="7">
    <source>
        <dbReference type="ARBA" id="ARBA00023128"/>
    </source>
</evidence>
<reference evidence="11" key="1">
    <citation type="submission" date="2023-03" db="EMBL/GenBank/DDBJ databases">
        <title>Massive genome expansion in bonnet fungi (Mycena s.s.) driven by repeated elements and novel gene families across ecological guilds.</title>
        <authorList>
            <consortium name="Lawrence Berkeley National Laboratory"/>
            <person name="Harder C.B."/>
            <person name="Miyauchi S."/>
            <person name="Viragh M."/>
            <person name="Kuo A."/>
            <person name="Thoen E."/>
            <person name="Andreopoulos B."/>
            <person name="Lu D."/>
            <person name="Skrede I."/>
            <person name="Drula E."/>
            <person name="Henrissat B."/>
            <person name="Morin E."/>
            <person name="Kohler A."/>
            <person name="Barry K."/>
            <person name="LaButti K."/>
            <person name="Morin E."/>
            <person name="Salamov A."/>
            <person name="Lipzen A."/>
            <person name="Mereny Z."/>
            <person name="Hegedus B."/>
            <person name="Baldrian P."/>
            <person name="Stursova M."/>
            <person name="Weitz H."/>
            <person name="Taylor A."/>
            <person name="Grigoriev I.V."/>
            <person name="Nagy L.G."/>
            <person name="Martin F."/>
            <person name="Kauserud H."/>
        </authorList>
    </citation>
    <scope>NUCLEOTIDE SEQUENCE</scope>
    <source>
        <strain evidence="11">CBHHK182m</strain>
    </source>
</reference>
<organism evidence="11 12">
    <name type="scientific">Mycena metata</name>
    <dbReference type="NCBI Taxonomy" id="1033252"/>
    <lineage>
        <taxon>Eukaryota</taxon>
        <taxon>Fungi</taxon>
        <taxon>Dikarya</taxon>
        <taxon>Basidiomycota</taxon>
        <taxon>Agaricomycotina</taxon>
        <taxon>Agaricomycetes</taxon>
        <taxon>Agaricomycetidae</taxon>
        <taxon>Agaricales</taxon>
        <taxon>Marasmiineae</taxon>
        <taxon>Mycenaceae</taxon>
        <taxon>Mycena</taxon>
    </lineage>
</organism>
<dbReference type="InterPro" id="IPR027417">
    <property type="entry name" value="P-loop_NTPase"/>
</dbReference>
<name>A0AAD7I574_9AGAR</name>
<dbReference type="GO" id="GO:0031966">
    <property type="term" value="C:mitochondrial membrane"/>
    <property type="evidence" value="ECO:0007669"/>
    <property type="project" value="UniProtKB-SubCell"/>
</dbReference>
<dbReference type="InterPro" id="IPR003959">
    <property type="entry name" value="ATPase_AAA_core"/>
</dbReference>
<protein>
    <submittedName>
        <fullName evidence="11">P-loop containing nucleoside triphosphate hydrolase protein</fullName>
    </submittedName>
</protein>
<dbReference type="GO" id="GO:0016887">
    <property type="term" value="F:ATP hydrolysis activity"/>
    <property type="evidence" value="ECO:0007669"/>
    <property type="project" value="InterPro"/>
</dbReference>
<dbReference type="AlphaFoldDB" id="A0AAD7I574"/>
<dbReference type="GO" id="GO:0005524">
    <property type="term" value="F:ATP binding"/>
    <property type="evidence" value="ECO:0007669"/>
    <property type="project" value="UniProtKB-KW"/>
</dbReference>